<dbReference type="EMBL" id="CAWUPB010000858">
    <property type="protein sequence ID" value="CAK7327655.1"/>
    <property type="molecule type" value="Genomic_DNA"/>
</dbReference>
<comment type="caution">
    <text evidence="2">The sequence shown here is derived from an EMBL/GenBank/DDBJ whole genome shotgun (WGS) entry which is preliminary data.</text>
</comment>
<keyword evidence="3" id="KW-1185">Reference proteome</keyword>
<sequence>VVTPYRLTHRCNISHHPAANSRRYPNESLTTLSSLTPTKIPTLYRQNTSPEP</sequence>
<organism evidence="2 3">
    <name type="scientific">Dovyalis caffra</name>
    <dbReference type="NCBI Taxonomy" id="77055"/>
    <lineage>
        <taxon>Eukaryota</taxon>
        <taxon>Viridiplantae</taxon>
        <taxon>Streptophyta</taxon>
        <taxon>Embryophyta</taxon>
        <taxon>Tracheophyta</taxon>
        <taxon>Spermatophyta</taxon>
        <taxon>Magnoliopsida</taxon>
        <taxon>eudicotyledons</taxon>
        <taxon>Gunneridae</taxon>
        <taxon>Pentapetalae</taxon>
        <taxon>rosids</taxon>
        <taxon>fabids</taxon>
        <taxon>Malpighiales</taxon>
        <taxon>Salicaceae</taxon>
        <taxon>Flacourtieae</taxon>
        <taxon>Dovyalis</taxon>
    </lineage>
</organism>
<gene>
    <name evidence="2" type="ORF">DCAF_LOCUS5370</name>
</gene>
<feature type="non-terminal residue" evidence="2">
    <location>
        <position position="1"/>
    </location>
</feature>
<feature type="region of interest" description="Disordered" evidence="1">
    <location>
        <begin position="16"/>
        <end position="52"/>
    </location>
</feature>
<proteinExistence type="predicted"/>
<dbReference type="AlphaFoldDB" id="A0AAV1R589"/>
<evidence type="ECO:0000313" key="2">
    <source>
        <dbReference type="EMBL" id="CAK7327655.1"/>
    </source>
</evidence>
<evidence type="ECO:0000256" key="1">
    <source>
        <dbReference type="SAM" id="MobiDB-lite"/>
    </source>
</evidence>
<evidence type="ECO:0000313" key="3">
    <source>
        <dbReference type="Proteomes" id="UP001314170"/>
    </source>
</evidence>
<dbReference type="Proteomes" id="UP001314170">
    <property type="component" value="Unassembled WGS sequence"/>
</dbReference>
<reference evidence="2 3" key="1">
    <citation type="submission" date="2024-01" db="EMBL/GenBank/DDBJ databases">
        <authorList>
            <person name="Waweru B."/>
        </authorList>
    </citation>
    <scope>NUCLEOTIDE SEQUENCE [LARGE SCALE GENOMIC DNA]</scope>
</reference>
<name>A0AAV1R589_9ROSI</name>
<protein>
    <submittedName>
        <fullName evidence="2">Uncharacterized protein</fullName>
    </submittedName>
</protein>
<accession>A0AAV1R589</accession>